<dbReference type="CDD" id="cd00028">
    <property type="entry name" value="B_lectin"/>
    <property type="match status" value="1"/>
</dbReference>
<feature type="transmembrane region" description="Helical" evidence="3">
    <location>
        <begin position="6"/>
        <end position="24"/>
    </location>
</feature>
<evidence type="ECO:0000259" key="4">
    <source>
        <dbReference type="PROSITE" id="PS50011"/>
    </source>
</evidence>
<keyword evidence="3" id="KW-0812">Transmembrane</keyword>
<dbReference type="EMBL" id="JAUIZM010000003">
    <property type="protein sequence ID" value="KAK1391745.1"/>
    <property type="molecule type" value="Genomic_DNA"/>
</dbReference>
<evidence type="ECO:0000256" key="2">
    <source>
        <dbReference type="ARBA" id="ARBA00023180"/>
    </source>
</evidence>
<dbReference type="InterPro" id="IPR001480">
    <property type="entry name" value="Bulb-type_lectin_dom"/>
</dbReference>
<feature type="domain" description="Protein kinase" evidence="4">
    <location>
        <begin position="1"/>
        <end position="201"/>
    </location>
</feature>
<keyword evidence="3" id="KW-0472">Membrane</keyword>
<keyword evidence="2" id="KW-0325">Glycoprotein</keyword>
<protein>
    <recommendedName>
        <fullName evidence="8">Bulb-type lectin domain-containing protein</fullName>
    </recommendedName>
</protein>
<dbReference type="SUPFAM" id="SSF51110">
    <property type="entry name" value="alpha-D-mannose-specific plant lectins"/>
    <property type="match status" value="1"/>
</dbReference>
<dbReference type="PROSITE" id="PS50927">
    <property type="entry name" value="BULB_LECTIN"/>
    <property type="match status" value="1"/>
</dbReference>
<accession>A0AAD8ITU1</accession>
<dbReference type="Gene3D" id="1.10.510.10">
    <property type="entry name" value="Transferase(Phosphotransferase) domain 1"/>
    <property type="match status" value="1"/>
</dbReference>
<keyword evidence="3" id="KW-1133">Transmembrane helix</keyword>
<comment type="caution">
    <text evidence="6">The sequence shown here is derived from an EMBL/GenBank/DDBJ whole genome shotgun (WGS) entry which is preliminary data.</text>
</comment>
<dbReference type="PROSITE" id="PS50011">
    <property type="entry name" value="PROTEIN_KINASE_DOM"/>
    <property type="match status" value="1"/>
</dbReference>
<name>A0AAD8ITU1_9APIA</name>
<reference evidence="6" key="2">
    <citation type="submission" date="2023-05" db="EMBL/GenBank/DDBJ databases">
        <authorList>
            <person name="Schelkunov M.I."/>
        </authorList>
    </citation>
    <scope>NUCLEOTIDE SEQUENCE</scope>
    <source>
        <strain evidence="6">Hsosn_3</strain>
        <tissue evidence="6">Leaf</tissue>
    </source>
</reference>
<evidence type="ECO:0000313" key="7">
    <source>
        <dbReference type="Proteomes" id="UP001237642"/>
    </source>
</evidence>
<proteinExistence type="predicted"/>
<dbReference type="SUPFAM" id="SSF56112">
    <property type="entry name" value="Protein kinase-like (PK-like)"/>
    <property type="match status" value="1"/>
</dbReference>
<evidence type="ECO:0000256" key="1">
    <source>
        <dbReference type="ARBA" id="ARBA00022729"/>
    </source>
</evidence>
<keyword evidence="1" id="KW-0732">Signal</keyword>
<dbReference type="PANTHER" id="PTHR32444:SF235">
    <property type="entry name" value="OS01G0783900 PROTEIN"/>
    <property type="match status" value="1"/>
</dbReference>
<dbReference type="GO" id="GO:0005524">
    <property type="term" value="F:ATP binding"/>
    <property type="evidence" value="ECO:0007669"/>
    <property type="project" value="InterPro"/>
</dbReference>
<evidence type="ECO:0000259" key="5">
    <source>
        <dbReference type="PROSITE" id="PS50927"/>
    </source>
</evidence>
<dbReference type="InterPro" id="IPR008271">
    <property type="entry name" value="Ser/Thr_kinase_AS"/>
</dbReference>
<dbReference type="SMART" id="SM00108">
    <property type="entry name" value="B_lectin"/>
    <property type="match status" value="1"/>
</dbReference>
<gene>
    <name evidence="6" type="ORF">POM88_010801</name>
</gene>
<dbReference type="InterPro" id="IPR011009">
    <property type="entry name" value="Kinase-like_dom_sf"/>
</dbReference>
<dbReference type="InterPro" id="IPR036426">
    <property type="entry name" value="Bulb-type_lectin_dom_sf"/>
</dbReference>
<dbReference type="Pfam" id="PF01453">
    <property type="entry name" value="B_lectin"/>
    <property type="match status" value="1"/>
</dbReference>
<evidence type="ECO:0000256" key="3">
    <source>
        <dbReference type="SAM" id="Phobius"/>
    </source>
</evidence>
<dbReference type="InterPro" id="IPR000719">
    <property type="entry name" value="Prot_kinase_dom"/>
</dbReference>
<dbReference type="Proteomes" id="UP001237642">
    <property type="component" value="Unassembled WGS sequence"/>
</dbReference>
<evidence type="ECO:0008006" key="8">
    <source>
        <dbReference type="Google" id="ProtNLM"/>
    </source>
</evidence>
<organism evidence="6 7">
    <name type="scientific">Heracleum sosnowskyi</name>
    <dbReference type="NCBI Taxonomy" id="360622"/>
    <lineage>
        <taxon>Eukaryota</taxon>
        <taxon>Viridiplantae</taxon>
        <taxon>Streptophyta</taxon>
        <taxon>Embryophyta</taxon>
        <taxon>Tracheophyta</taxon>
        <taxon>Spermatophyta</taxon>
        <taxon>Magnoliopsida</taxon>
        <taxon>eudicotyledons</taxon>
        <taxon>Gunneridae</taxon>
        <taxon>Pentapetalae</taxon>
        <taxon>asterids</taxon>
        <taxon>campanulids</taxon>
        <taxon>Apiales</taxon>
        <taxon>Apiaceae</taxon>
        <taxon>Apioideae</taxon>
        <taxon>apioid superclade</taxon>
        <taxon>Tordylieae</taxon>
        <taxon>Tordyliinae</taxon>
        <taxon>Heracleum</taxon>
    </lineage>
</organism>
<evidence type="ECO:0000313" key="6">
    <source>
        <dbReference type="EMBL" id="KAK1391745.1"/>
    </source>
</evidence>
<dbReference type="PANTHER" id="PTHR32444">
    <property type="entry name" value="BULB-TYPE LECTIN DOMAIN-CONTAINING PROTEIN"/>
    <property type="match status" value="1"/>
</dbReference>
<feature type="domain" description="Bulb-type lectin" evidence="5">
    <location>
        <begin position="24"/>
        <end position="143"/>
    </location>
</feature>
<dbReference type="AlphaFoldDB" id="A0AAD8ITU1"/>
<dbReference type="GO" id="GO:0004672">
    <property type="term" value="F:protein kinase activity"/>
    <property type="evidence" value="ECO:0007669"/>
    <property type="project" value="InterPro"/>
</dbReference>
<dbReference type="Gene3D" id="2.90.10.10">
    <property type="entry name" value="Bulb-type lectin domain"/>
    <property type="match status" value="1"/>
</dbReference>
<sequence length="201" mass="22529">MEDDSSTIALITLLFSITLFSLSLHSTAVVDIIKANQNISDGIWSFRAWFNPGNSTNRYVSIWYENISKKTVFWVANRESPLNTSGLLKLNSDGNLVILDASDHVIWSSNSLTSVNNPVLQLLNSGNLVIMDETDSPLKITCGKVLIRGLLYLRQDFRLRIIHRDLKASNVLLDQKLLDFRTTRICRETETGANTTRVAGT</sequence>
<reference evidence="6" key="1">
    <citation type="submission" date="2023-02" db="EMBL/GenBank/DDBJ databases">
        <title>Genome of toxic invasive species Heracleum sosnowskyi carries increased number of genes despite the absence of recent whole-genome duplications.</title>
        <authorList>
            <person name="Schelkunov M."/>
            <person name="Shtratnikova V."/>
            <person name="Makarenko M."/>
            <person name="Klepikova A."/>
            <person name="Omelchenko D."/>
            <person name="Novikova G."/>
            <person name="Obukhova E."/>
            <person name="Bogdanov V."/>
            <person name="Penin A."/>
            <person name="Logacheva M."/>
        </authorList>
    </citation>
    <scope>NUCLEOTIDE SEQUENCE</scope>
    <source>
        <strain evidence="6">Hsosn_3</strain>
        <tissue evidence="6">Leaf</tissue>
    </source>
</reference>
<dbReference type="PROSITE" id="PS00108">
    <property type="entry name" value="PROTEIN_KINASE_ST"/>
    <property type="match status" value="1"/>
</dbReference>
<keyword evidence="7" id="KW-1185">Reference proteome</keyword>